<dbReference type="Pfam" id="PF00877">
    <property type="entry name" value="NLPC_P60"/>
    <property type="match status" value="1"/>
</dbReference>
<dbReference type="InterPro" id="IPR051794">
    <property type="entry name" value="PG_Endopeptidase_C40"/>
</dbReference>
<dbReference type="EMBL" id="JACHJW010000001">
    <property type="protein sequence ID" value="MBB4960431.1"/>
    <property type="molecule type" value="Genomic_DNA"/>
</dbReference>
<dbReference type="GO" id="GO:0008234">
    <property type="term" value="F:cysteine-type peptidase activity"/>
    <property type="evidence" value="ECO:0007669"/>
    <property type="project" value="UniProtKB-KW"/>
</dbReference>
<proteinExistence type="inferred from homology"/>
<dbReference type="Proteomes" id="UP000578819">
    <property type="component" value="Unassembled WGS sequence"/>
</dbReference>
<comment type="caution">
    <text evidence="7">The sequence shown here is derived from an EMBL/GenBank/DDBJ whole genome shotgun (WGS) entry which is preliminary data.</text>
</comment>
<evidence type="ECO:0000256" key="4">
    <source>
        <dbReference type="ARBA" id="ARBA00022807"/>
    </source>
</evidence>
<dbReference type="RefSeq" id="WP_184536209.1">
    <property type="nucleotide sequence ID" value="NZ_JACHJW010000001.1"/>
</dbReference>
<keyword evidence="5" id="KW-0175">Coiled coil</keyword>
<accession>A0A7W7STT2</accession>
<dbReference type="GO" id="GO:0006508">
    <property type="term" value="P:proteolysis"/>
    <property type="evidence" value="ECO:0007669"/>
    <property type="project" value="UniProtKB-KW"/>
</dbReference>
<evidence type="ECO:0000259" key="6">
    <source>
        <dbReference type="PROSITE" id="PS51935"/>
    </source>
</evidence>
<evidence type="ECO:0000256" key="3">
    <source>
        <dbReference type="ARBA" id="ARBA00022801"/>
    </source>
</evidence>
<dbReference type="PANTHER" id="PTHR47359:SF3">
    <property type="entry name" value="NLP_P60 DOMAIN-CONTAINING PROTEIN-RELATED"/>
    <property type="match status" value="1"/>
</dbReference>
<protein>
    <submittedName>
        <fullName evidence="7">Cell wall-associated NlpC family hydrolase</fullName>
    </submittedName>
</protein>
<evidence type="ECO:0000313" key="8">
    <source>
        <dbReference type="Proteomes" id="UP000578819"/>
    </source>
</evidence>
<comment type="similarity">
    <text evidence="1">Belongs to the peptidase C40 family.</text>
</comment>
<keyword evidence="8" id="KW-1185">Reference proteome</keyword>
<gene>
    <name evidence="7" type="ORF">FHR38_004164</name>
</gene>
<keyword evidence="2" id="KW-0645">Protease</keyword>
<evidence type="ECO:0000256" key="5">
    <source>
        <dbReference type="SAM" id="Coils"/>
    </source>
</evidence>
<name>A0A7W7STT2_9ACTN</name>
<evidence type="ECO:0000313" key="7">
    <source>
        <dbReference type="EMBL" id="MBB4960431.1"/>
    </source>
</evidence>
<reference evidence="7 8" key="1">
    <citation type="submission" date="2020-08" db="EMBL/GenBank/DDBJ databases">
        <title>Sequencing the genomes of 1000 actinobacteria strains.</title>
        <authorList>
            <person name="Klenk H.-P."/>
        </authorList>
    </citation>
    <scope>NUCLEOTIDE SEQUENCE [LARGE SCALE GENOMIC DNA]</scope>
    <source>
        <strain evidence="7 8">DSM 45886</strain>
    </source>
</reference>
<evidence type="ECO:0000256" key="1">
    <source>
        <dbReference type="ARBA" id="ARBA00007074"/>
    </source>
</evidence>
<keyword evidence="3 7" id="KW-0378">Hydrolase</keyword>
<dbReference type="PROSITE" id="PS51935">
    <property type="entry name" value="NLPC_P60"/>
    <property type="match status" value="1"/>
</dbReference>
<dbReference type="Gene3D" id="3.90.1720.10">
    <property type="entry name" value="endopeptidase domain like (from Nostoc punctiforme)"/>
    <property type="match status" value="1"/>
</dbReference>
<dbReference type="InterPro" id="IPR038765">
    <property type="entry name" value="Papain-like_cys_pep_sf"/>
</dbReference>
<organism evidence="7 8">
    <name type="scientific">Micromonospora polyrhachis</name>
    <dbReference type="NCBI Taxonomy" id="1282883"/>
    <lineage>
        <taxon>Bacteria</taxon>
        <taxon>Bacillati</taxon>
        <taxon>Actinomycetota</taxon>
        <taxon>Actinomycetes</taxon>
        <taxon>Micromonosporales</taxon>
        <taxon>Micromonosporaceae</taxon>
        <taxon>Micromonospora</taxon>
    </lineage>
</organism>
<keyword evidence="4" id="KW-0788">Thiol protease</keyword>
<dbReference type="SUPFAM" id="SSF54001">
    <property type="entry name" value="Cysteine proteinases"/>
    <property type="match status" value="1"/>
</dbReference>
<sequence>MSSARNLLRAIVLVGFSIGLLAPGSVVRAAPSVSELTRQINKASVELERIVESYNRLNEEIKATKATAAEVGKRLGPLEQQLAQARSEVGRLAVAAYKGGRLRTADILLDPGSADNLAGRLGALDQLARDREQRVSALDQAQRRYTAEKARLDNTLARQTAQAKQLTDGKKKIEADLARLYQLRRQAYGSATTKGTAYRGSIPAVSGQAGVAVRYAYGAIGKPYVWAADGPNGYDCSGLTKAAWRAAGKSLPHNAEMQWGRVARINRSALQPGDLVFYNKLGHVALYVGGGKVIHAPTFGENVKLSSVDMMSPYGYGRVR</sequence>
<dbReference type="InterPro" id="IPR000064">
    <property type="entry name" value="NLP_P60_dom"/>
</dbReference>
<dbReference type="PANTHER" id="PTHR47359">
    <property type="entry name" value="PEPTIDOGLYCAN DL-ENDOPEPTIDASE CWLO"/>
    <property type="match status" value="1"/>
</dbReference>
<feature type="domain" description="NlpC/P60" evidence="6">
    <location>
        <begin position="206"/>
        <end position="320"/>
    </location>
</feature>
<dbReference type="AlphaFoldDB" id="A0A7W7STT2"/>
<dbReference type="Gene3D" id="6.10.250.3150">
    <property type="match status" value="1"/>
</dbReference>
<feature type="coiled-coil region" evidence="5">
    <location>
        <begin position="124"/>
        <end position="176"/>
    </location>
</feature>
<evidence type="ECO:0000256" key="2">
    <source>
        <dbReference type="ARBA" id="ARBA00022670"/>
    </source>
</evidence>
<feature type="coiled-coil region" evidence="5">
    <location>
        <begin position="33"/>
        <end position="74"/>
    </location>
</feature>